<sequence length="359" mass="39829">MVRRRRRYDAGQVPVKERKKKWYIESHKVKKIDECKEEPCDDQDRDLPAFEEFKEGSRVRDLERFQKQCPLLDLANALELLSEYPLAEAIKKGKERTMAPKGYVAKWIKRDLEDPLDQAFRNADKKEKAWKRREKKKKKKLGDEYVPPILRITEIREMMEAAQVPRLFKMAYSPVKWLARDLKPYLLELGRSAAVKMGLAILAQFPDDEEENAVQVGVKRGLPRVEDGSTLSKKAASAPSTMGSFLSVVTRLAKRNGLGQAPPLLPVTLPAATPIGSSLSVVTRSAKVNGVGQGSPSLAKTLPAATAAIGSSLSVVTRSAMKNGNQQAPPPQTDALPAPTVASQPARPTAPIRRSPRLH</sequence>
<dbReference type="InParanoid" id="G0MQQ5"/>
<reference evidence="3" key="1">
    <citation type="submission" date="2011-07" db="EMBL/GenBank/DDBJ databases">
        <authorList>
            <consortium name="Caenorhabditis brenneri Sequencing and Analysis Consortium"/>
            <person name="Wilson R.K."/>
        </authorList>
    </citation>
    <scope>NUCLEOTIDE SEQUENCE [LARGE SCALE GENOMIC DNA]</scope>
    <source>
        <strain evidence="3">PB2801</strain>
    </source>
</reference>
<dbReference type="AlphaFoldDB" id="G0MQQ5"/>
<name>G0MQQ5_CAEBE</name>
<keyword evidence="3" id="KW-1185">Reference proteome</keyword>
<organism evidence="3">
    <name type="scientific">Caenorhabditis brenneri</name>
    <name type="common">Nematode worm</name>
    <dbReference type="NCBI Taxonomy" id="135651"/>
    <lineage>
        <taxon>Eukaryota</taxon>
        <taxon>Metazoa</taxon>
        <taxon>Ecdysozoa</taxon>
        <taxon>Nematoda</taxon>
        <taxon>Chromadorea</taxon>
        <taxon>Rhabditida</taxon>
        <taxon>Rhabditina</taxon>
        <taxon>Rhabditomorpha</taxon>
        <taxon>Rhabditoidea</taxon>
        <taxon>Rhabditidae</taxon>
        <taxon>Peloderinae</taxon>
        <taxon>Caenorhabditis</taxon>
    </lineage>
</organism>
<evidence type="ECO:0000256" key="1">
    <source>
        <dbReference type="SAM" id="MobiDB-lite"/>
    </source>
</evidence>
<evidence type="ECO:0000313" key="3">
    <source>
        <dbReference type="Proteomes" id="UP000008068"/>
    </source>
</evidence>
<protein>
    <submittedName>
        <fullName evidence="2">Uncharacterized protein</fullName>
    </submittedName>
</protein>
<dbReference type="HOGENOM" id="CLU_772143_0_0_1"/>
<dbReference type="eggNOG" id="ENOG502R0Q3">
    <property type="taxonomic scope" value="Eukaryota"/>
</dbReference>
<accession>G0MQQ5</accession>
<dbReference type="EMBL" id="GL379807">
    <property type="protein sequence ID" value="EGT41477.1"/>
    <property type="molecule type" value="Genomic_DNA"/>
</dbReference>
<gene>
    <name evidence="2" type="ORF">CAEBREN_03823</name>
</gene>
<evidence type="ECO:0000313" key="2">
    <source>
        <dbReference type="EMBL" id="EGT41477.1"/>
    </source>
</evidence>
<feature type="region of interest" description="Disordered" evidence="1">
    <location>
        <begin position="320"/>
        <end position="359"/>
    </location>
</feature>
<dbReference type="Proteomes" id="UP000008068">
    <property type="component" value="Unassembled WGS sequence"/>
</dbReference>
<proteinExistence type="predicted"/>